<reference evidence="6" key="2">
    <citation type="submission" date="2020-08" db="EMBL/GenBank/DDBJ databases">
        <authorList>
            <person name="Kikuchi T."/>
        </authorList>
    </citation>
    <scope>NUCLEOTIDE SEQUENCE</scope>
    <source>
        <strain evidence="5">Ka4C1</strain>
    </source>
</reference>
<keyword evidence="8" id="KW-1185">Reference proteome</keyword>
<accession>A0A1I7S0D9</accession>
<reference evidence="9" key="1">
    <citation type="submission" date="2016-11" db="UniProtKB">
        <authorList>
            <consortium name="WormBaseParasite"/>
        </authorList>
    </citation>
    <scope>IDENTIFICATION</scope>
</reference>
<dbReference type="WBParaSite" id="BXY_0646300.1">
    <property type="protein sequence ID" value="BXY_0646300.1"/>
    <property type="gene ID" value="BXY_0646300"/>
</dbReference>
<keyword evidence="1" id="KW-0722">Serine protease inhibitor</keyword>
<dbReference type="Proteomes" id="UP000659654">
    <property type="component" value="Unassembled WGS sequence"/>
</dbReference>
<evidence type="ECO:0000256" key="1">
    <source>
        <dbReference type="ARBA" id="ARBA00022900"/>
    </source>
</evidence>
<name>A0A1I7S0D9_BURXY</name>
<dbReference type="Gene3D" id="2.10.25.10">
    <property type="entry name" value="Laminin"/>
    <property type="match status" value="1"/>
</dbReference>
<feature type="region of interest" description="Disordered" evidence="2">
    <location>
        <begin position="84"/>
        <end position="104"/>
    </location>
</feature>
<sequence>MTKIRELVVFSVVLAISAQVDETPDCPENSRFQEYATICDPTCQDIIEGHNKDDCIPRYMPDCVCFEGFSWFHGVCVPTEECERNATTSSTAVATDPADRDGDK</sequence>
<dbReference type="EMBL" id="CAJFCV020000006">
    <property type="protein sequence ID" value="CAG9132222.1"/>
    <property type="molecule type" value="Genomic_DNA"/>
</dbReference>
<evidence type="ECO:0000259" key="4">
    <source>
        <dbReference type="Pfam" id="PF01826"/>
    </source>
</evidence>
<feature type="domain" description="TIL" evidence="4">
    <location>
        <begin position="26"/>
        <end position="82"/>
    </location>
</feature>
<dbReference type="Pfam" id="PF01826">
    <property type="entry name" value="TIL"/>
    <property type="match status" value="1"/>
</dbReference>
<evidence type="ECO:0000313" key="7">
    <source>
        <dbReference type="Proteomes" id="UP000095284"/>
    </source>
</evidence>
<dbReference type="AlphaFoldDB" id="A0A1I7S0D9"/>
<feature type="signal peptide" evidence="3">
    <location>
        <begin position="1"/>
        <end position="18"/>
    </location>
</feature>
<evidence type="ECO:0000313" key="5">
    <source>
        <dbReference type="EMBL" id="CAD5235685.1"/>
    </source>
</evidence>
<feature type="chain" id="PRO_5035359594" evidence="3">
    <location>
        <begin position="19"/>
        <end position="104"/>
    </location>
</feature>
<gene>
    <name evidence="5" type="ORF">BXYJ_LOCUS15776</name>
</gene>
<protein>
    <submittedName>
        <fullName evidence="5">(pine wood nematode) hypothetical protein</fullName>
    </submittedName>
    <submittedName>
        <fullName evidence="9">TIL domain-containing protein</fullName>
    </submittedName>
</protein>
<dbReference type="InterPro" id="IPR002919">
    <property type="entry name" value="TIL_dom"/>
</dbReference>
<dbReference type="SUPFAM" id="SSF57567">
    <property type="entry name" value="Serine protease inhibitors"/>
    <property type="match status" value="1"/>
</dbReference>
<evidence type="ECO:0000256" key="3">
    <source>
        <dbReference type="SAM" id="SignalP"/>
    </source>
</evidence>
<dbReference type="EMBL" id="CAJFDI010000006">
    <property type="protein sequence ID" value="CAD5235685.1"/>
    <property type="molecule type" value="Genomic_DNA"/>
</dbReference>
<dbReference type="Proteomes" id="UP000582659">
    <property type="component" value="Unassembled WGS sequence"/>
</dbReference>
<evidence type="ECO:0000313" key="8">
    <source>
        <dbReference type="Proteomes" id="UP000659654"/>
    </source>
</evidence>
<keyword evidence="1" id="KW-0646">Protease inhibitor</keyword>
<keyword evidence="3" id="KW-0732">Signal</keyword>
<evidence type="ECO:0000313" key="9">
    <source>
        <dbReference type="WBParaSite" id="BXY_0646300.1"/>
    </source>
</evidence>
<proteinExistence type="predicted"/>
<dbReference type="SMR" id="A0A1I7S0D9"/>
<dbReference type="Proteomes" id="UP000095284">
    <property type="component" value="Unplaced"/>
</dbReference>
<dbReference type="CDD" id="cd19941">
    <property type="entry name" value="TIL"/>
    <property type="match status" value="1"/>
</dbReference>
<evidence type="ECO:0000313" key="6">
    <source>
        <dbReference type="EMBL" id="CAG9132222.1"/>
    </source>
</evidence>
<evidence type="ECO:0000256" key="2">
    <source>
        <dbReference type="SAM" id="MobiDB-lite"/>
    </source>
</evidence>
<dbReference type="InterPro" id="IPR036084">
    <property type="entry name" value="Ser_inhib-like_sf"/>
</dbReference>
<organism evidence="7 9">
    <name type="scientific">Bursaphelenchus xylophilus</name>
    <name type="common">Pinewood nematode worm</name>
    <name type="synonym">Aphelenchoides xylophilus</name>
    <dbReference type="NCBI Taxonomy" id="6326"/>
    <lineage>
        <taxon>Eukaryota</taxon>
        <taxon>Metazoa</taxon>
        <taxon>Ecdysozoa</taxon>
        <taxon>Nematoda</taxon>
        <taxon>Chromadorea</taxon>
        <taxon>Rhabditida</taxon>
        <taxon>Tylenchina</taxon>
        <taxon>Tylenchomorpha</taxon>
        <taxon>Aphelenchoidea</taxon>
        <taxon>Aphelenchoididae</taxon>
        <taxon>Bursaphelenchus</taxon>
    </lineage>
</organism>
<dbReference type="GO" id="GO:0004867">
    <property type="term" value="F:serine-type endopeptidase inhibitor activity"/>
    <property type="evidence" value="ECO:0007669"/>
    <property type="project" value="UniProtKB-KW"/>
</dbReference>